<dbReference type="SUPFAM" id="SSF55120">
    <property type="entry name" value="Pseudouridine synthase"/>
    <property type="match status" value="1"/>
</dbReference>
<dbReference type="NCBIfam" id="TIGR00431">
    <property type="entry name" value="TruB"/>
    <property type="match status" value="1"/>
</dbReference>
<evidence type="ECO:0000256" key="3">
    <source>
        <dbReference type="ARBA" id="ARBA00022694"/>
    </source>
</evidence>
<gene>
    <name evidence="5" type="primary">truB</name>
    <name evidence="8" type="ORF">UW63_C0043G0026</name>
</gene>
<keyword evidence="3 5" id="KW-0819">tRNA processing</keyword>
<evidence type="ECO:0000313" key="9">
    <source>
        <dbReference type="Proteomes" id="UP000034154"/>
    </source>
</evidence>
<dbReference type="GO" id="GO:1990481">
    <property type="term" value="P:mRNA pseudouridine synthesis"/>
    <property type="evidence" value="ECO:0007669"/>
    <property type="project" value="TreeGrafter"/>
</dbReference>
<evidence type="ECO:0000256" key="2">
    <source>
        <dbReference type="ARBA" id="ARBA00005642"/>
    </source>
</evidence>
<dbReference type="GO" id="GO:0031119">
    <property type="term" value="P:tRNA pseudouridine synthesis"/>
    <property type="evidence" value="ECO:0007669"/>
    <property type="project" value="UniProtKB-UniRule"/>
</dbReference>
<evidence type="ECO:0000259" key="6">
    <source>
        <dbReference type="Pfam" id="PF01509"/>
    </source>
</evidence>
<dbReference type="Proteomes" id="UP000034154">
    <property type="component" value="Unassembled WGS sequence"/>
</dbReference>
<dbReference type="Pfam" id="PF16198">
    <property type="entry name" value="TruB_C_2"/>
    <property type="match status" value="1"/>
</dbReference>
<dbReference type="GO" id="GO:0003723">
    <property type="term" value="F:RNA binding"/>
    <property type="evidence" value="ECO:0007669"/>
    <property type="project" value="InterPro"/>
</dbReference>
<proteinExistence type="inferred from homology"/>
<dbReference type="PANTHER" id="PTHR13767">
    <property type="entry name" value="TRNA-PSEUDOURIDINE SYNTHASE"/>
    <property type="match status" value="1"/>
</dbReference>
<sequence length="220" mass="24130">MPFLLIDKPVGPTSHDIVDRVRRKTGERRVGHAGTLDPFASGLLIIGVGRESTRELGTFLGMDKDYEATFVLGGESDTDDSTGKITLVPLPKNLTKEKIKTAIQKFLGEIQQVPPAYSAIKIKGQKMYEAARAGKPLIAEPRTVTIYKYEMVGDDDGHDRGGEWPFAPTITVRVKIKCSSGTYIRALARDLGRALGTGGYVSELRRTAIGEYRVENAETF</sequence>
<comment type="caution">
    <text evidence="8">The sequence shown here is derived from an EMBL/GenBank/DDBJ whole genome shotgun (WGS) entry which is preliminary data.</text>
</comment>
<organism evidence="8 9">
    <name type="scientific">Candidatus Uhrbacteria bacterium GW2011_GWF2_44_350</name>
    <dbReference type="NCBI Taxonomy" id="1619000"/>
    <lineage>
        <taxon>Bacteria</taxon>
        <taxon>Candidatus Uhriibacteriota</taxon>
    </lineage>
</organism>
<feature type="domain" description="tRNA pseudouridylate synthase B C-terminal" evidence="7">
    <location>
        <begin position="185"/>
        <end position="215"/>
    </location>
</feature>
<feature type="active site" description="Nucleophile" evidence="5">
    <location>
        <position position="37"/>
    </location>
</feature>
<dbReference type="InterPro" id="IPR014780">
    <property type="entry name" value="tRNA_psdUridine_synth_TruB"/>
</dbReference>
<protein>
    <recommendedName>
        <fullName evidence="5">tRNA pseudouridine synthase B</fullName>
        <ecNumber evidence="5">5.4.99.25</ecNumber>
    </recommendedName>
    <alternativeName>
        <fullName evidence="5">tRNA pseudouridine(55) synthase</fullName>
        <shortName evidence="5">Psi55 synthase</shortName>
    </alternativeName>
    <alternativeName>
        <fullName evidence="5">tRNA pseudouridylate synthase</fullName>
    </alternativeName>
    <alternativeName>
        <fullName evidence="5">tRNA-uridine isomerase</fullName>
    </alternativeName>
</protein>
<dbReference type="GO" id="GO:0160148">
    <property type="term" value="F:tRNA pseudouridine(55) synthase activity"/>
    <property type="evidence" value="ECO:0007669"/>
    <property type="project" value="UniProtKB-EC"/>
</dbReference>
<reference evidence="8 9" key="1">
    <citation type="journal article" date="2015" name="Nature">
        <title>rRNA introns, odd ribosomes, and small enigmatic genomes across a large radiation of phyla.</title>
        <authorList>
            <person name="Brown C.T."/>
            <person name="Hug L.A."/>
            <person name="Thomas B.C."/>
            <person name="Sharon I."/>
            <person name="Castelle C.J."/>
            <person name="Singh A."/>
            <person name="Wilkins M.J."/>
            <person name="Williams K.H."/>
            <person name="Banfield J.F."/>
        </authorList>
    </citation>
    <scope>NUCLEOTIDE SEQUENCE [LARGE SCALE GENOMIC DNA]</scope>
</reference>
<feature type="domain" description="Pseudouridine synthase II N-terminal" evidence="6">
    <location>
        <begin position="22"/>
        <end position="184"/>
    </location>
</feature>
<dbReference type="InterPro" id="IPR002501">
    <property type="entry name" value="PsdUridine_synth_N"/>
</dbReference>
<dbReference type="InterPro" id="IPR020103">
    <property type="entry name" value="PsdUridine_synth_cat_dom_sf"/>
</dbReference>
<evidence type="ECO:0000256" key="1">
    <source>
        <dbReference type="ARBA" id="ARBA00000385"/>
    </source>
</evidence>
<dbReference type="CDD" id="cd02573">
    <property type="entry name" value="PseudoU_synth_EcTruB"/>
    <property type="match status" value="1"/>
</dbReference>
<dbReference type="EMBL" id="LCJB01000043">
    <property type="protein sequence ID" value="KKT69881.1"/>
    <property type="molecule type" value="Genomic_DNA"/>
</dbReference>
<name>A0A0G1JE23_9BACT</name>
<dbReference type="HAMAP" id="MF_01080">
    <property type="entry name" value="TruB_bact"/>
    <property type="match status" value="1"/>
</dbReference>
<evidence type="ECO:0000313" key="8">
    <source>
        <dbReference type="EMBL" id="KKT69881.1"/>
    </source>
</evidence>
<dbReference type="PANTHER" id="PTHR13767:SF2">
    <property type="entry name" value="PSEUDOURIDYLATE SYNTHASE TRUB1"/>
    <property type="match status" value="1"/>
</dbReference>
<dbReference type="Gene3D" id="3.30.2350.10">
    <property type="entry name" value="Pseudouridine synthase"/>
    <property type="match status" value="1"/>
</dbReference>
<comment type="similarity">
    <text evidence="2 5">Belongs to the pseudouridine synthase TruB family. Type 1 subfamily.</text>
</comment>
<accession>A0A0G1JE23</accession>
<comment type="function">
    <text evidence="5">Responsible for synthesis of pseudouridine from uracil-55 in the psi GC loop of transfer RNAs.</text>
</comment>
<comment type="catalytic activity">
    <reaction evidence="1 5">
        <text>uridine(55) in tRNA = pseudouridine(55) in tRNA</text>
        <dbReference type="Rhea" id="RHEA:42532"/>
        <dbReference type="Rhea" id="RHEA-COMP:10101"/>
        <dbReference type="Rhea" id="RHEA-COMP:10102"/>
        <dbReference type="ChEBI" id="CHEBI:65314"/>
        <dbReference type="ChEBI" id="CHEBI:65315"/>
        <dbReference type="EC" id="5.4.99.25"/>
    </reaction>
</comment>
<keyword evidence="4 5" id="KW-0413">Isomerase</keyword>
<dbReference type="PATRIC" id="fig|1619000.3.peg.724"/>
<evidence type="ECO:0000259" key="7">
    <source>
        <dbReference type="Pfam" id="PF16198"/>
    </source>
</evidence>
<dbReference type="AlphaFoldDB" id="A0A0G1JE23"/>
<evidence type="ECO:0000256" key="4">
    <source>
        <dbReference type="ARBA" id="ARBA00023235"/>
    </source>
</evidence>
<dbReference type="Pfam" id="PF01509">
    <property type="entry name" value="TruB_N"/>
    <property type="match status" value="1"/>
</dbReference>
<evidence type="ECO:0000256" key="5">
    <source>
        <dbReference type="HAMAP-Rule" id="MF_01080"/>
    </source>
</evidence>
<dbReference type="EC" id="5.4.99.25" evidence="5"/>
<dbReference type="InterPro" id="IPR032819">
    <property type="entry name" value="TruB_C"/>
</dbReference>